<feature type="compositionally biased region" description="Polar residues" evidence="1">
    <location>
        <begin position="54"/>
        <end position="70"/>
    </location>
</feature>
<evidence type="ECO:0000256" key="1">
    <source>
        <dbReference type="SAM" id="MobiDB-lite"/>
    </source>
</evidence>
<organism evidence="3 4">
    <name type="scientific">Kockovaella imperatae</name>
    <dbReference type="NCBI Taxonomy" id="4999"/>
    <lineage>
        <taxon>Eukaryota</taxon>
        <taxon>Fungi</taxon>
        <taxon>Dikarya</taxon>
        <taxon>Basidiomycota</taxon>
        <taxon>Agaricomycotina</taxon>
        <taxon>Tremellomycetes</taxon>
        <taxon>Tremellales</taxon>
        <taxon>Cuniculitremaceae</taxon>
        <taxon>Kockovaella</taxon>
    </lineage>
</organism>
<feature type="compositionally biased region" description="Polar residues" evidence="1">
    <location>
        <begin position="276"/>
        <end position="305"/>
    </location>
</feature>
<feature type="compositionally biased region" description="Low complexity" evidence="1">
    <location>
        <begin position="81"/>
        <end position="94"/>
    </location>
</feature>
<dbReference type="GeneID" id="33556085"/>
<dbReference type="EMBL" id="NBSH01000001">
    <property type="protein sequence ID" value="ORX40619.1"/>
    <property type="molecule type" value="Genomic_DNA"/>
</dbReference>
<evidence type="ECO:0000313" key="4">
    <source>
        <dbReference type="Proteomes" id="UP000193218"/>
    </source>
</evidence>
<keyword evidence="2" id="KW-0472">Membrane</keyword>
<feature type="compositionally biased region" description="Polar residues" evidence="1">
    <location>
        <begin position="246"/>
        <end position="269"/>
    </location>
</feature>
<evidence type="ECO:0000256" key="2">
    <source>
        <dbReference type="SAM" id="Phobius"/>
    </source>
</evidence>
<keyword evidence="4" id="KW-1185">Reference proteome</keyword>
<evidence type="ECO:0000313" key="3">
    <source>
        <dbReference type="EMBL" id="ORX40619.1"/>
    </source>
</evidence>
<gene>
    <name evidence="3" type="ORF">BD324DRAFT_611551</name>
</gene>
<dbReference type="Proteomes" id="UP000193218">
    <property type="component" value="Unassembled WGS sequence"/>
</dbReference>
<feature type="compositionally biased region" description="Basic and acidic residues" evidence="1">
    <location>
        <begin position="313"/>
        <end position="327"/>
    </location>
</feature>
<sequence length="327" mass="34138">MTDASSTLTPQSSASLQSSLILESSSSSMTSVQSPTSFGTSFPSTTASTGAVYTPSSPANATGAGNSQDTGRPCLDAPTLGDDASTASSAGGAQGSNTNIGAIAGGIAGGVLAIVLATILIWWLFCRGRRRASRAGHVDSLVESKPLDLADAPSGQLPTYVQSQVDNGEIIAQTIYYRSPTSGPENEAQVLPMIDTRHPFLVSGHTTLPTSNYPYSINPPSSAASEPHSHGSQTPFWMGRSPPATPSSRQGAASRTPSVPDSATFQYSLHSRDVKSPTSLPYRNSTPPSIPSSAAQSTSVASDTSHSYRKLYRIWDQRNRTGDEIKE</sequence>
<proteinExistence type="predicted"/>
<comment type="caution">
    <text evidence="3">The sequence shown here is derived from an EMBL/GenBank/DDBJ whole genome shotgun (WGS) entry which is preliminary data.</text>
</comment>
<dbReference type="InParanoid" id="A0A1Y1URL9"/>
<keyword evidence="2" id="KW-1133">Transmembrane helix</keyword>
<keyword evidence="2" id="KW-0812">Transmembrane</keyword>
<feature type="region of interest" description="Disordered" evidence="1">
    <location>
        <begin position="25"/>
        <end position="94"/>
    </location>
</feature>
<feature type="compositionally biased region" description="Low complexity" evidence="1">
    <location>
        <begin position="25"/>
        <end position="51"/>
    </location>
</feature>
<feature type="region of interest" description="Disordered" evidence="1">
    <location>
        <begin position="1"/>
        <end position="20"/>
    </location>
</feature>
<dbReference type="RefSeq" id="XP_021874298.1">
    <property type="nucleotide sequence ID" value="XM_022014277.1"/>
</dbReference>
<feature type="transmembrane region" description="Helical" evidence="2">
    <location>
        <begin position="100"/>
        <end position="125"/>
    </location>
</feature>
<protein>
    <submittedName>
        <fullName evidence="3">Uncharacterized protein</fullName>
    </submittedName>
</protein>
<name>A0A1Y1URL9_9TREE</name>
<feature type="compositionally biased region" description="Low complexity" evidence="1">
    <location>
        <begin position="212"/>
        <end position="232"/>
    </location>
</feature>
<reference evidence="3 4" key="1">
    <citation type="submission" date="2017-03" db="EMBL/GenBank/DDBJ databases">
        <title>Widespread Adenine N6-methylation of Active Genes in Fungi.</title>
        <authorList>
            <consortium name="DOE Joint Genome Institute"/>
            <person name="Mondo S.J."/>
            <person name="Dannebaum R.O."/>
            <person name="Kuo R.C."/>
            <person name="Louie K.B."/>
            <person name="Bewick A.J."/>
            <person name="Labutti K."/>
            <person name="Haridas S."/>
            <person name="Kuo A."/>
            <person name="Salamov A."/>
            <person name="Ahrendt S.R."/>
            <person name="Lau R."/>
            <person name="Bowen B.P."/>
            <person name="Lipzen A."/>
            <person name="Sullivan W."/>
            <person name="Andreopoulos W.B."/>
            <person name="Clum A."/>
            <person name="Lindquist E."/>
            <person name="Daum C."/>
            <person name="Northen T.R."/>
            <person name="Ramamoorthy G."/>
            <person name="Schmitz R.J."/>
            <person name="Gryganskyi A."/>
            <person name="Culley D."/>
            <person name="Magnuson J."/>
            <person name="James T.Y."/>
            <person name="O'Malley M.A."/>
            <person name="Stajich J.E."/>
            <person name="Spatafora J.W."/>
            <person name="Visel A."/>
            <person name="Grigoriev I.V."/>
        </authorList>
    </citation>
    <scope>NUCLEOTIDE SEQUENCE [LARGE SCALE GENOMIC DNA]</scope>
    <source>
        <strain evidence="3 4">NRRL Y-17943</strain>
    </source>
</reference>
<feature type="region of interest" description="Disordered" evidence="1">
    <location>
        <begin position="212"/>
        <end position="327"/>
    </location>
</feature>
<dbReference type="AlphaFoldDB" id="A0A1Y1URL9"/>
<accession>A0A1Y1URL9</accession>